<evidence type="ECO:0000313" key="2">
    <source>
        <dbReference type="EMBL" id="MFC6086920.1"/>
    </source>
</evidence>
<dbReference type="RefSeq" id="WP_380762578.1">
    <property type="nucleotide sequence ID" value="NZ_JBHSRF010000106.1"/>
</dbReference>
<sequence length="294" mass="31352">MLIDAHAHLTTNDPAYPFDPPGGTVPEQARRDPMTAERLLAEMDAHGLTAAVAVQRAHVFGFDNSYVVDSAARHPSRLAAMCVIDGHAPDAEAVVRHWAERGAAAIRLTAPGGTRHGGPSGTDWFTGPAARRVWHQATNLGLSMCLHLYRWNRDECLRALPAVLRDFPGTPVVLDHIAGVETDRPTPYPGAPGLLALTDLEQVHIKVTTLNHARHLSTGTSPATVVSWLVSHFGAARVLWGSDVTQTPMSYPDMVRLGRASVTGLNPADAAMVLSGTAAHLYRLPAPVPGADPA</sequence>
<dbReference type="Gene3D" id="3.20.20.140">
    <property type="entry name" value="Metal-dependent hydrolases"/>
    <property type="match status" value="1"/>
</dbReference>
<organism evidence="2 3">
    <name type="scientific">Sphaerisporangium aureirubrum</name>
    <dbReference type="NCBI Taxonomy" id="1544736"/>
    <lineage>
        <taxon>Bacteria</taxon>
        <taxon>Bacillati</taxon>
        <taxon>Actinomycetota</taxon>
        <taxon>Actinomycetes</taxon>
        <taxon>Streptosporangiales</taxon>
        <taxon>Streptosporangiaceae</taxon>
        <taxon>Sphaerisporangium</taxon>
    </lineage>
</organism>
<gene>
    <name evidence="2" type="ORF">ACFP1K_37545</name>
</gene>
<evidence type="ECO:0000259" key="1">
    <source>
        <dbReference type="Pfam" id="PF04909"/>
    </source>
</evidence>
<comment type="caution">
    <text evidence="2">The sequence shown here is derived from an EMBL/GenBank/DDBJ whole genome shotgun (WGS) entry which is preliminary data.</text>
</comment>
<dbReference type="Proteomes" id="UP001596137">
    <property type="component" value="Unassembled WGS sequence"/>
</dbReference>
<dbReference type="InterPro" id="IPR052358">
    <property type="entry name" value="Aro_Compnd_Degr_Hydrolases"/>
</dbReference>
<dbReference type="InterPro" id="IPR006680">
    <property type="entry name" value="Amidohydro-rel"/>
</dbReference>
<keyword evidence="3" id="KW-1185">Reference proteome</keyword>
<dbReference type="EMBL" id="JBHSRF010000106">
    <property type="protein sequence ID" value="MFC6086920.1"/>
    <property type="molecule type" value="Genomic_DNA"/>
</dbReference>
<accession>A0ABW1NUC9</accession>
<dbReference type="SUPFAM" id="SSF51556">
    <property type="entry name" value="Metallo-dependent hydrolases"/>
    <property type="match status" value="1"/>
</dbReference>
<protein>
    <submittedName>
        <fullName evidence="2">Amidohydrolase family protein</fullName>
    </submittedName>
</protein>
<dbReference type="PANTHER" id="PTHR35563">
    <property type="entry name" value="BARREL METAL-DEPENDENT HYDROLASE, PUTATIVE (AFU_ORTHOLOGUE AFUA_1G16240)-RELATED"/>
    <property type="match status" value="1"/>
</dbReference>
<dbReference type="Pfam" id="PF04909">
    <property type="entry name" value="Amidohydro_2"/>
    <property type="match status" value="1"/>
</dbReference>
<evidence type="ECO:0000313" key="3">
    <source>
        <dbReference type="Proteomes" id="UP001596137"/>
    </source>
</evidence>
<name>A0ABW1NUC9_9ACTN</name>
<dbReference type="PANTHER" id="PTHR35563:SF2">
    <property type="entry name" value="BARREL METAL-DEPENDENT HYDROLASE, PUTATIVE (AFU_ORTHOLOGUE AFUA_1G16240)-RELATED"/>
    <property type="match status" value="1"/>
</dbReference>
<reference evidence="3" key="1">
    <citation type="journal article" date="2019" name="Int. J. Syst. Evol. Microbiol.">
        <title>The Global Catalogue of Microorganisms (GCM) 10K type strain sequencing project: providing services to taxonomists for standard genome sequencing and annotation.</title>
        <authorList>
            <consortium name="The Broad Institute Genomics Platform"/>
            <consortium name="The Broad Institute Genome Sequencing Center for Infectious Disease"/>
            <person name="Wu L."/>
            <person name="Ma J."/>
        </authorList>
    </citation>
    <scope>NUCLEOTIDE SEQUENCE [LARGE SCALE GENOMIC DNA]</scope>
    <source>
        <strain evidence="3">JCM 30346</strain>
    </source>
</reference>
<feature type="domain" description="Amidohydrolase-related" evidence="1">
    <location>
        <begin position="3"/>
        <end position="284"/>
    </location>
</feature>
<dbReference type="InterPro" id="IPR032466">
    <property type="entry name" value="Metal_Hydrolase"/>
</dbReference>
<proteinExistence type="predicted"/>